<reference evidence="1 2" key="1">
    <citation type="submission" date="2015-08" db="EMBL/GenBank/DDBJ databases">
        <title>Draft Genome Sequence of Bacillus vietnamensis UCD-SED5.</title>
        <authorList>
            <person name="Lee R.D."/>
            <person name="Jospin G."/>
            <person name="Lang J.M."/>
            <person name="Coil D.A."/>
            <person name="Eisen J.A."/>
        </authorList>
    </citation>
    <scope>NUCLEOTIDE SEQUENCE [LARGE SCALE GENOMIC DNA]</scope>
    <source>
        <strain evidence="1 2">UCD-SED5</strain>
    </source>
</reference>
<proteinExistence type="predicted"/>
<dbReference type="RefSeq" id="WP_060672116.1">
    <property type="nucleotide sequence ID" value="NZ_LIXZ01000005.1"/>
</dbReference>
<evidence type="ECO:0000313" key="2">
    <source>
        <dbReference type="Proteomes" id="UP000050398"/>
    </source>
</evidence>
<gene>
    <name evidence="1" type="ORF">AM506_08830</name>
</gene>
<dbReference type="AlphaFoldDB" id="A0A0N8GH29"/>
<sequence>MPKKNEEHSDVLLRKNEEIEKLEHMLAAVLHYLSDDEIEEIDIEYLLSNTDNLRDWWGGYREKNKKKVEDEIKKSLNRLSLEELENIREQIKNKDG</sequence>
<comment type="caution">
    <text evidence="1">The sequence shown here is derived from an EMBL/GenBank/DDBJ whole genome shotgun (WGS) entry which is preliminary data.</text>
</comment>
<dbReference type="EMBL" id="LIXZ01000005">
    <property type="protein sequence ID" value="KPL60146.1"/>
    <property type="molecule type" value="Genomic_DNA"/>
</dbReference>
<dbReference type="Proteomes" id="UP000050398">
    <property type="component" value="Unassembled WGS sequence"/>
</dbReference>
<protein>
    <submittedName>
        <fullName evidence="1">Uncharacterized protein</fullName>
    </submittedName>
</protein>
<dbReference type="OrthoDB" id="2736320at2"/>
<organism evidence="1 2">
    <name type="scientific">Rossellomorea vietnamensis</name>
    <dbReference type="NCBI Taxonomy" id="218284"/>
    <lineage>
        <taxon>Bacteria</taxon>
        <taxon>Bacillati</taxon>
        <taxon>Bacillota</taxon>
        <taxon>Bacilli</taxon>
        <taxon>Bacillales</taxon>
        <taxon>Bacillaceae</taxon>
        <taxon>Rossellomorea</taxon>
    </lineage>
</organism>
<accession>A0A0N8GH29</accession>
<evidence type="ECO:0000313" key="1">
    <source>
        <dbReference type="EMBL" id="KPL60146.1"/>
    </source>
</evidence>
<dbReference type="PATRIC" id="fig|218284.4.peg.3404"/>
<name>A0A0N8GH29_9BACI</name>